<feature type="coiled-coil region" evidence="4">
    <location>
        <begin position="63"/>
        <end position="125"/>
    </location>
</feature>
<name>A0ABC8RSK3_9AQUA</name>
<keyword evidence="2 3" id="KW-0813">Transport</keyword>
<dbReference type="Proteomes" id="UP001642360">
    <property type="component" value="Unassembled WGS sequence"/>
</dbReference>
<evidence type="ECO:0000256" key="2">
    <source>
        <dbReference type="ARBA" id="ARBA00022448"/>
    </source>
</evidence>
<dbReference type="PANTHER" id="PTHR12542:SF92">
    <property type="entry name" value="EXOCYST COMPLEX COMPONENT EXO70E2"/>
    <property type="match status" value="1"/>
</dbReference>
<proteinExistence type="inferred from homology"/>
<dbReference type="AlphaFoldDB" id="A0ABC8RSK3"/>
<dbReference type="PANTHER" id="PTHR12542">
    <property type="entry name" value="EXOCYST COMPLEX PROTEIN EXO70"/>
    <property type="match status" value="1"/>
</dbReference>
<protein>
    <recommendedName>
        <fullName evidence="3">Exocyst subunit Exo70 family protein</fullName>
    </recommendedName>
</protein>
<dbReference type="Pfam" id="PF03081">
    <property type="entry name" value="Exo70_C"/>
    <property type="match status" value="1"/>
</dbReference>
<keyword evidence="4" id="KW-0175">Coiled coil</keyword>
<comment type="caution">
    <text evidence="7">The sequence shown here is derived from an EMBL/GenBank/DDBJ whole genome shotgun (WGS) entry which is preliminary data.</text>
</comment>
<accession>A0ABC8RSK3</accession>
<keyword evidence="3" id="KW-0653">Protein transport</keyword>
<keyword evidence="3" id="KW-0268">Exocytosis</keyword>
<feature type="domain" description="Exocyst complex subunit Exo70 C-terminal" evidence="6">
    <location>
        <begin position="272"/>
        <end position="621"/>
    </location>
</feature>
<evidence type="ECO:0000256" key="4">
    <source>
        <dbReference type="SAM" id="Coils"/>
    </source>
</evidence>
<sequence length="637" mass="72791">MGDCESMIPVNDGEQHVFAAAQHIVKALAASRNLNNDMRKLLVDLDLHLSTMTKISESEALSTLELEETLKNAEKKIMKWHSNQSMIWDLGPQEASEYLQVVDEVRKLTESLESLLVNRNEKQKELFNKAHSVLQVAMARLEGELIDILARNRQSFDPEHLSFRSCEETAVDEKSIVSTGDDSVEDTPRRENSTTESEECMVDLVCSHAIIDIKSIANVMFASRFGQEFCQAFISFWKNALDDYLMMLDVDMLSIEDVLKMEWESLYSRINKWLRAMKNTIRFYLANEKRLFDQVLGEYGSASLTCFVETSKSSILCLLNFGEAIVVRTYQPESLSCLLDIYDVLADLLQDIDALFSDEAGSCIRNEFHELLTRLGESARAAFVKFGNRIASDASITPFPKGGVHHLTRYVMNYINLLAEYGDTLNLLLEQEEENMESLVNADVQGISSYNFCPMACRLRFLTSILEANLDKKSNLYGDVALKHIFMMNNIHYMVQKVNGSEVGTYFGEEWIRKHIRKFQQHATCYERATWSSVLSGLMDDGTRGKAILKERCKGFCISFEDVYKCQTGWSVPDRRLQEDLRISASLKVVHAYRAFIGRIATSIGDKHIKYTEEDVGNYILHLYEGSQRSLHHPRRR</sequence>
<evidence type="ECO:0000313" key="7">
    <source>
        <dbReference type="EMBL" id="CAK9147961.1"/>
    </source>
</evidence>
<keyword evidence="8" id="KW-1185">Reference proteome</keyword>
<dbReference type="EMBL" id="CAUOFW020001724">
    <property type="protein sequence ID" value="CAK9147961.1"/>
    <property type="molecule type" value="Genomic_DNA"/>
</dbReference>
<dbReference type="InterPro" id="IPR046364">
    <property type="entry name" value="Exo70_C"/>
</dbReference>
<comment type="similarity">
    <text evidence="1 3">Belongs to the EXO70 family.</text>
</comment>
<evidence type="ECO:0000313" key="8">
    <source>
        <dbReference type="Proteomes" id="UP001642360"/>
    </source>
</evidence>
<dbReference type="GO" id="GO:0006887">
    <property type="term" value="P:exocytosis"/>
    <property type="evidence" value="ECO:0007669"/>
    <property type="project" value="UniProtKB-KW"/>
</dbReference>
<comment type="function">
    <text evidence="3">Component of the exocyst complex.</text>
</comment>
<reference evidence="7 8" key="1">
    <citation type="submission" date="2024-02" db="EMBL/GenBank/DDBJ databases">
        <authorList>
            <person name="Vignale AGUSTIN F."/>
            <person name="Sosa J E."/>
            <person name="Modenutti C."/>
        </authorList>
    </citation>
    <scope>NUCLEOTIDE SEQUENCE [LARGE SCALE GENOMIC DNA]</scope>
</reference>
<dbReference type="Gene3D" id="1.20.1280.170">
    <property type="entry name" value="Exocyst complex component Exo70"/>
    <property type="match status" value="1"/>
</dbReference>
<evidence type="ECO:0000256" key="3">
    <source>
        <dbReference type="RuleBase" id="RU365026"/>
    </source>
</evidence>
<evidence type="ECO:0000256" key="1">
    <source>
        <dbReference type="ARBA" id="ARBA00006756"/>
    </source>
</evidence>
<evidence type="ECO:0000256" key="5">
    <source>
        <dbReference type="SAM" id="MobiDB-lite"/>
    </source>
</evidence>
<organism evidence="7 8">
    <name type="scientific">Ilex paraguariensis</name>
    <name type="common">yerba mate</name>
    <dbReference type="NCBI Taxonomy" id="185542"/>
    <lineage>
        <taxon>Eukaryota</taxon>
        <taxon>Viridiplantae</taxon>
        <taxon>Streptophyta</taxon>
        <taxon>Embryophyta</taxon>
        <taxon>Tracheophyta</taxon>
        <taxon>Spermatophyta</taxon>
        <taxon>Magnoliopsida</taxon>
        <taxon>eudicotyledons</taxon>
        <taxon>Gunneridae</taxon>
        <taxon>Pentapetalae</taxon>
        <taxon>asterids</taxon>
        <taxon>campanulids</taxon>
        <taxon>Aquifoliales</taxon>
        <taxon>Aquifoliaceae</taxon>
        <taxon>Ilex</taxon>
    </lineage>
</organism>
<dbReference type="GO" id="GO:0015031">
    <property type="term" value="P:protein transport"/>
    <property type="evidence" value="ECO:0007669"/>
    <property type="project" value="UniProtKB-KW"/>
</dbReference>
<feature type="region of interest" description="Disordered" evidence="5">
    <location>
        <begin position="174"/>
        <end position="195"/>
    </location>
</feature>
<gene>
    <name evidence="7" type="ORF">ILEXP_LOCUS15891</name>
</gene>
<dbReference type="Pfam" id="PF20669">
    <property type="entry name" value="Exo70_N"/>
    <property type="match status" value="1"/>
</dbReference>
<dbReference type="InterPro" id="IPR004140">
    <property type="entry name" value="Exo70"/>
</dbReference>
<dbReference type="SUPFAM" id="SSF74788">
    <property type="entry name" value="Cullin repeat-like"/>
    <property type="match status" value="1"/>
</dbReference>
<evidence type="ECO:0000259" key="6">
    <source>
        <dbReference type="Pfam" id="PF03081"/>
    </source>
</evidence>
<dbReference type="InterPro" id="IPR016159">
    <property type="entry name" value="Cullin_repeat-like_dom_sf"/>
</dbReference>